<dbReference type="Gene3D" id="3.30.70.360">
    <property type="match status" value="1"/>
</dbReference>
<accession>A0A1I2T241</accession>
<dbReference type="InterPro" id="IPR002933">
    <property type="entry name" value="Peptidase_M20"/>
</dbReference>
<evidence type="ECO:0000256" key="2">
    <source>
        <dbReference type="ARBA" id="ARBA00022801"/>
    </source>
</evidence>
<dbReference type="PANTHER" id="PTHR11014">
    <property type="entry name" value="PEPTIDASE M20 FAMILY MEMBER"/>
    <property type="match status" value="1"/>
</dbReference>
<dbReference type="GO" id="GO:0046872">
    <property type="term" value="F:metal ion binding"/>
    <property type="evidence" value="ECO:0007669"/>
    <property type="project" value="UniProtKB-KW"/>
</dbReference>
<dbReference type="SUPFAM" id="SSF55031">
    <property type="entry name" value="Bacterial exopeptidase dimerisation domain"/>
    <property type="match status" value="1"/>
</dbReference>
<dbReference type="Gene3D" id="3.40.630.10">
    <property type="entry name" value="Zn peptidases"/>
    <property type="match status" value="1"/>
</dbReference>
<comment type="similarity">
    <text evidence="1">Belongs to the peptidase M20 family.</text>
</comment>
<organism evidence="5 6">
    <name type="scientific">Sporolactobacillus nakayamae</name>
    <dbReference type="NCBI Taxonomy" id="269670"/>
    <lineage>
        <taxon>Bacteria</taxon>
        <taxon>Bacillati</taxon>
        <taxon>Bacillota</taxon>
        <taxon>Bacilli</taxon>
        <taxon>Bacillales</taxon>
        <taxon>Sporolactobacillaceae</taxon>
        <taxon>Sporolactobacillus</taxon>
    </lineage>
</organism>
<evidence type="ECO:0000313" key="6">
    <source>
        <dbReference type="Proteomes" id="UP000198752"/>
    </source>
</evidence>
<dbReference type="GO" id="GO:0016787">
    <property type="term" value="F:hydrolase activity"/>
    <property type="evidence" value="ECO:0007669"/>
    <property type="project" value="UniProtKB-KW"/>
</dbReference>
<dbReference type="AlphaFoldDB" id="A0A1I2T241"/>
<dbReference type="STRING" id="269670.SAMN02982927_02101"/>
<keyword evidence="3" id="KW-0479">Metal-binding</keyword>
<keyword evidence="3" id="KW-0464">Manganese</keyword>
<dbReference type="PANTHER" id="PTHR11014:SF63">
    <property type="entry name" value="METALLOPEPTIDASE, PUTATIVE (AFU_ORTHOLOGUE AFUA_6G09600)-RELATED"/>
    <property type="match status" value="1"/>
</dbReference>
<sequence length="385" mass="41242">MTTKIKDIELEQKLIEHRHQLHENPELSFEEYETTKALKGWLAEAGVEMLDLPLETGVLAVIRGEKPGPVICLRTDIDALPIQEATGLPFASKVPGKMHACGHDFHTVSILGATLLLNARKAELEGTVKVIFQPAEENGGGAVKVLETGVLDDVQAIFGMHDMPHIPTGTIGIKPGPLMAAVDKFTIDVEGTGTHAAAPDKGIDSILVSAHIMTALQSIVARNISPLNNAVISVTRLEAGNTWNVLPQTAQMEGTVRTFQEHVRDQIPAKMQRVVEGVAAGLGAKGTLHFTKLGPATINNEKLANWAVETAKASGLNVITPTPSTAGEDFAEYMKKIPGAFFFMGVSGNSGLHHPDLIIDEKAILPSAKFFADLAVDMLKKVTDL</sequence>
<dbReference type="Pfam" id="PF01546">
    <property type="entry name" value="Peptidase_M20"/>
    <property type="match status" value="1"/>
</dbReference>
<feature type="binding site" evidence="3">
    <location>
        <position position="353"/>
    </location>
    <ligand>
        <name>Mn(2+)</name>
        <dbReference type="ChEBI" id="CHEBI:29035"/>
        <label>2</label>
    </ligand>
</feature>
<feature type="binding site" evidence="3">
    <location>
        <position position="137"/>
    </location>
    <ligand>
        <name>Mn(2+)</name>
        <dbReference type="ChEBI" id="CHEBI:29035"/>
        <label>2</label>
    </ligand>
</feature>
<proteinExistence type="inferred from homology"/>
<keyword evidence="2 5" id="KW-0378">Hydrolase</keyword>
<name>A0A1I2T241_9BACL</name>
<dbReference type="InterPro" id="IPR011650">
    <property type="entry name" value="Peptidase_M20_dimer"/>
</dbReference>
<dbReference type="SUPFAM" id="SSF53187">
    <property type="entry name" value="Zn-dependent exopeptidases"/>
    <property type="match status" value="1"/>
</dbReference>
<keyword evidence="6" id="KW-1185">Reference proteome</keyword>
<dbReference type="Proteomes" id="UP000198752">
    <property type="component" value="Unassembled WGS sequence"/>
</dbReference>
<dbReference type="Pfam" id="PF07687">
    <property type="entry name" value="M20_dimer"/>
    <property type="match status" value="1"/>
</dbReference>
<dbReference type="FunFam" id="3.30.70.360:FF:000014">
    <property type="entry name" value="N-acyl-L-amino acid amidohydrolase"/>
    <property type="match status" value="1"/>
</dbReference>
<reference evidence="6" key="1">
    <citation type="submission" date="2016-10" db="EMBL/GenBank/DDBJ databases">
        <authorList>
            <person name="Varghese N."/>
            <person name="Submissions S."/>
        </authorList>
    </citation>
    <scope>NUCLEOTIDE SEQUENCE [LARGE SCALE GENOMIC DNA]</scope>
    <source>
        <strain evidence="6">ATCC 700379</strain>
    </source>
</reference>
<feature type="binding site" evidence="3">
    <location>
        <position position="103"/>
    </location>
    <ligand>
        <name>Mn(2+)</name>
        <dbReference type="ChEBI" id="CHEBI:29035"/>
        <label>2</label>
    </ligand>
</feature>
<evidence type="ECO:0000256" key="3">
    <source>
        <dbReference type="PIRSR" id="PIRSR005962-1"/>
    </source>
</evidence>
<dbReference type="NCBIfam" id="TIGR01891">
    <property type="entry name" value="amidohydrolases"/>
    <property type="match status" value="1"/>
</dbReference>
<dbReference type="InterPro" id="IPR017439">
    <property type="entry name" value="Amidohydrolase"/>
</dbReference>
<dbReference type="PIRSF" id="PIRSF005962">
    <property type="entry name" value="Pept_M20D_amidohydro"/>
    <property type="match status" value="1"/>
</dbReference>
<feature type="binding site" evidence="3">
    <location>
        <position position="161"/>
    </location>
    <ligand>
        <name>Mn(2+)</name>
        <dbReference type="ChEBI" id="CHEBI:29035"/>
        <label>2</label>
    </ligand>
</feature>
<comment type="cofactor">
    <cofactor evidence="3">
        <name>Mn(2+)</name>
        <dbReference type="ChEBI" id="CHEBI:29035"/>
    </cofactor>
    <text evidence="3">The Mn(2+) ion enhances activity.</text>
</comment>
<evidence type="ECO:0000313" key="5">
    <source>
        <dbReference type="EMBL" id="SFG57227.1"/>
    </source>
</evidence>
<dbReference type="EMBL" id="FOOY01000013">
    <property type="protein sequence ID" value="SFG57227.1"/>
    <property type="molecule type" value="Genomic_DNA"/>
</dbReference>
<evidence type="ECO:0000256" key="1">
    <source>
        <dbReference type="ARBA" id="ARBA00006153"/>
    </source>
</evidence>
<dbReference type="InterPro" id="IPR036264">
    <property type="entry name" value="Bact_exopeptidase_dim_dom"/>
</dbReference>
<feature type="domain" description="Peptidase M20 dimerisation" evidence="4">
    <location>
        <begin position="185"/>
        <end position="277"/>
    </location>
</feature>
<dbReference type="RefSeq" id="WP_218143242.1">
    <property type="nucleotide sequence ID" value="NZ_FOOY01000013.1"/>
</dbReference>
<feature type="binding site" evidence="3">
    <location>
        <position position="101"/>
    </location>
    <ligand>
        <name>Mn(2+)</name>
        <dbReference type="ChEBI" id="CHEBI:29035"/>
        <label>2</label>
    </ligand>
</feature>
<evidence type="ECO:0000259" key="4">
    <source>
        <dbReference type="Pfam" id="PF07687"/>
    </source>
</evidence>
<protein>
    <submittedName>
        <fullName evidence="5">Amidohydrolase</fullName>
    </submittedName>
</protein>
<gene>
    <name evidence="5" type="ORF">SAMN02982927_02101</name>
</gene>